<sequence>MKRRLSMASGVLFAFIALFAARAGADEPACGTLVGAGAADTADAASGGFALREGEAVDLVSAGKRVHGTLHVFRDDAVYRIYWQPAGSPERYVLATAGTNSVRLVATPPRGSPVADGPGMLPSQQVLSCPAL</sequence>
<dbReference type="EMBL" id="FCON02000057">
    <property type="protein sequence ID" value="SAL74761.1"/>
    <property type="molecule type" value="Genomic_DNA"/>
</dbReference>
<evidence type="ECO:0008006" key="4">
    <source>
        <dbReference type="Google" id="ProtNLM"/>
    </source>
</evidence>
<dbReference type="OrthoDB" id="9008215at2"/>
<keyword evidence="3" id="KW-1185">Reference proteome</keyword>
<keyword evidence="1" id="KW-0732">Signal</keyword>
<name>A0A158K2Q0_9BURK</name>
<feature type="chain" id="PRO_5011111517" description="Secreted protein" evidence="1">
    <location>
        <begin position="26"/>
        <end position="132"/>
    </location>
</feature>
<evidence type="ECO:0000256" key="1">
    <source>
        <dbReference type="SAM" id="SignalP"/>
    </source>
</evidence>
<evidence type="ECO:0000313" key="3">
    <source>
        <dbReference type="Proteomes" id="UP000054770"/>
    </source>
</evidence>
<proteinExistence type="predicted"/>
<gene>
    <name evidence="2" type="ORF">AWB68_04645</name>
</gene>
<dbReference type="AlphaFoldDB" id="A0A158K2Q0"/>
<dbReference type="RefSeq" id="WP_087646708.1">
    <property type="nucleotide sequence ID" value="NZ_FCON02000057.1"/>
</dbReference>
<reference evidence="2" key="1">
    <citation type="submission" date="2016-01" db="EMBL/GenBank/DDBJ databases">
        <authorList>
            <person name="Peeters C."/>
        </authorList>
    </citation>
    <scope>NUCLEOTIDE SEQUENCE [LARGE SCALE GENOMIC DNA]</scope>
    <source>
        <strain evidence="2">LMG 22940</strain>
    </source>
</reference>
<evidence type="ECO:0000313" key="2">
    <source>
        <dbReference type="EMBL" id="SAL74761.1"/>
    </source>
</evidence>
<accession>A0A158K2Q0</accession>
<protein>
    <recommendedName>
        <fullName evidence="4">Secreted protein</fullName>
    </recommendedName>
</protein>
<comment type="caution">
    <text evidence="2">The sequence shown here is derived from an EMBL/GenBank/DDBJ whole genome shotgun (WGS) entry which is preliminary data.</text>
</comment>
<feature type="signal peptide" evidence="1">
    <location>
        <begin position="1"/>
        <end position="25"/>
    </location>
</feature>
<organism evidence="2 3">
    <name type="scientific">Caballeronia choica</name>
    <dbReference type="NCBI Taxonomy" id="326476"/>
    <lineage>
        <taxon>Bacteria</taxon>
        <taxon>Pseudomonadati</taxon>
        <taxon>Pseudomonadota</taxon>
        <taxon>Betaproteobacteria</taxon>
        <taxon>Burkholderiales</taxon>
        <taxon>Burkholderiaceae</taxon>
        <taxon>Caballeronia</taxon>
    </lineage>
</organism>
<dbReference type="Proteomes" id="UP000054770">
    <property type="component" value="Unassembled WGS sequence"/>
</dbReference>